<keyword evidence="1" id="KW-0472">Membrane</keyword>
<evidence type="ECO:0000313" key="2">
    <source>
        <dbReference type="EMBL" id="QEW04642.1"/>
    </source>
</evidence>
<accession>A0A5J6L8K3</accession>
<sequence length="167" mass="17698">MATNILRNRVINPDSVDVYRQVDFAHGSVFLLSGAVLAAQAVVFSRFYPADSKRAVIILVLGALALLVGVVFGVVLAVKNRRRKLSLSRPLKPLRAVVAFDKKSVSNETVWDAAALAETDPDLARALIEKDAAEYEPADAAQDSASGQPREFFALGASADGSASADG</sequence>
<evidence type="ECO:0000313" key="3">
    <source>
        <dbReference type="Proteomes" id="UP000325516"/>
    </source>
</evidence>
<organism evidence="2 3">
    <name type="scientific">Microbacterium lushaniae</name>
    <dbReference type="NCBI Taxonomy" id="2614639"/>
    <lineage>
        <taxon>Bacteria</taxon>
        <taxon>Bacillati</taxon>
        <taxon>Actinomycetota</taxon>
        <taxon>Actinomycetes</taxon>
        <taxon>Micrococcales</taxon>
        <taxon>Microbacteriaceae</taxon>
        <taxon>Microbacterium</taxon>
    </lineage>
</organism>
<feature type="transmembrane region" description="Helical" evidence="1">
    <location>
        <begin position="29"/>
        <end position="49"/>
    </location>
</feature>
<feature type="transmembrane region" description="Helical" evidence="1">
    <location>
        <begin position="55"/>
        <end position="78"/>
    </location>
</feature>
<dbReference type="Proteomes" id="UP000325516">
    <property type="component" value="Chromosome"/>
</dbReference>
<proteinExistence type="predicted"/>
<protein>
    <submittedName>
        <fullName evidence="2">Uncharacterized protein</fullName>
    </submittedName>
</protein>
<dbReference type="RefSeq" id="WP_150926944.1">
    <property type="nucleotide sequence ID" value="NZ_CP044232.1"/>
</dbReference>
<keyword evidence="1" id="KW-0812">Transmembrane</keyword>
<gene>
    <name evidence="2" type="ORF">F6J85_17155</name>
</gene>
<evidence type="ECO:0000256" key="1">
    <source>
        <dbReference type="SAM" id="Phobius"/>
    </source>
</evidence>
<dbReference type="KEGG" id="mlz:F6J85_17155"/>
<reference evidence="3" key="1">
    <citation type="submission" date="2019-09" db="EMBL/GenBank/DDBJ databases">
        <title>Mumia zhuanghuii sp. nov. isolated from the intestinal contents of plateau pika (Ochotona curzoniae) in the Qinghai-Tibet plateau of China.</title>
        <authorList>
            <person name="Tian Z."/>
        </authorList>
    </citation>
    <scope>NUCLEOTIDE SEQUENCE [LARGE SCALE GENOMIC DNA]</scope>
    <source>
        <strain evidence="3">L-031</strain>
    </source>
</reference>
<keyword evidence="1" id="KW-1133">Transmembrane helix</keyword>
<dbReference type="AlphaFoldDB" id="A0A5J6L8K3"/>
<name>A0A5J6L8K3_9MICO</name>
<dbReference type="EMBL" id="CP044232">
    <property type="protein sequence ID" value="QEW04642.1"/>
    <property type="molecule type" value="Genomic_DNA"/>
</dbReference>
<keyword evidence="3" id="KW-1185">Reference proteome</keyword>